<gene>
    <name evidence="2" type="ORF">ACFQPE_03645</name>
</gene>
<dbReference type="EMBL" id="JBHTBF010000001">
    <property type="protein sequence ID" value="MFC7315888.1"/>
    <property type="molecule type" value="Genomic_DNA"/>
</dbReference>
<accession>A0ABD6A5R1</accession>
<evidence type="ECO:0000313" key="3">
    <source>
        <dbReference type="Proteomes" id="UP001596547"/>
    </source>
</evidence>
<reference evidence="2 3" key="1">
    <citation type="journal article" date="2019" name="Int. J. Syst. Evol. Microbiol.">
        <title>The Global Catalogue of Microorganisms (GCM) 10K type strain sequencing project: providing services to taxonomists for standard genome sequencing and annotation.</title>
        <authorList>
            <consortium name="The Broad Institute Genomics Platform"/>
            <consortium name="The Broad Institute Genome Sequencing Center for Infectious Disease"/>
            <person name="Wu L."/>
            <person name="Ma J."/>
        </authorList>
    </citation>
    <scope>NUCLEOTIDE SEQUENCE [LARGE SCALE GENOMIC DNA]</scope>
    <source>
        <strain evidence="2 3">PSR21</strain>
    </source>
</reference>
<feature type="compositionally biased region" description="Acidic residues" evidence="1">
    <location>
        <begin position="7"/>
        <end position="17"/>
    </location>
</feature>
<dbReference type="AlphaFoldDB" id="A0ABD6A5R1"/>
<comment type="caution">
    <text evidence="2">The sequence shown here is derived from an EMBL/GenBank/DDBJ whole genome shotgun (WGS) entry which is preliminary data.</text>
</comment>
<evidence type="ECO:0000313" key="2">
    <source>
        <dbReference type="EMBL" id="MFC7315888.1"/>
    </source>
</evidence>
<name>A0ABD6A5R1_9EURY</name>
<dbReference type="RefSeq" id="WP_276305289.1">
    <property type="nucleotide sequence ID" value="NZ_CP119992.1"/>
</dbReference>
<keyword evidence="3" id="KW-1185">Reference proteome</keyword>
<dbReference type="InterPro" id="IPR023378">
    <property type="entry name" value="YheA/YmcA-like_dom_sf"/>
</dbReference>
<protein>
    <submittedName>
        <fullName evidence="2">YlbF family regulator</fullName>
    </submittedName>
</protein>
<dbReference type="GeneID" id="79314867"/>
<sequence length="137" mass="15232">MSIETTPDADAEGESTPEAEVTRLATEFGEAISELPAYREFAEAKAAVEESEEAQEKIREFEGLREEFMLARQTGAATNDDLRELQRAQQELHEIPAMNEFLRAQSDLELTFQELNEMISAPLAVDFGEKAGGCCQD</sequence>
<feature type="region of interest" description="Disordered" evidence="1">
    <location>
        <begin position="1"/>
        <end position="20"/>
    </location>
</feature>
<dbReference type="Proteomes" id="UP001596547">
    <property type="component" value="Unassembled WGS sequence"/>
</dbReference>
<organism evidence="2 3">
    <name type="scientific">Halomarina halobia</name>
    <dbReference type="NCBI Taxonomy" id="3033386"/>
    <lineage>
        <taxon>Archaea</taxon>
        <taxon>Methanobacteriati</taxon>
        <taxon>Methanobacteriota</taxon>
        <taxon>Stenosarchaea group</taxon>
        <taxon>Halobacteria</taxon>
        <taxon>Halobacteriales</taxon>
        <taxon>Natronomonadaceae</taxon>
        <taxon>Halomarina</taxon>
    </lineage>
</organism>
<dbReference type="InterPro" id="IPR010368">
    <property type="entry name" value="Com_YlbF"/>
</dbReference>
<dbReference type="SUPFAM" id="SSF158622">
    <property type="entry name" value="YheA/YmcA-like"/>
    <property type="match status" value="1"/>
</dbReference>
<evidence type="ECO:0000256" key="1">
    <source>
        <dbReference type="SAM" id="MobiDB-lite"/>
    </source>
</evidence>
<dbReference type="Gene3D" id="1.20.1500.10">
    <property type="entry name" value="YheA/YmcA-like"/>
    <property type="match status" value="1"/>
</dbReference>
<proteinExistence type="predicted"/>
<dbReference type="Pfam" id="PF06133">
    <property type="entry name" value="Com_YlbF"/>
    <property type="match status" value="1"/>
</dbReference>